<dbReference type="EMBL" id="LT960614">
    <property type="protein sequence ID" value="SON54760.1"/>
    <property type="molecule type" value="Genomic_DNA"/>
</dbReference>
<keyword evidence="1" id="KW-1133">Transmembrane helix</keyword>
<dbReference type="OrthoDB" id="1523552at2"/>
<dbReference type="KEGG" id="hdi:HDIA_1219"/>
<accession>A0A2C9D3B8</accession>
<keyword evidence="1" id="KW-0812">Transmembrane</keyword>
<protein>
    <recommendedName>
        <fullName evidence="4">DUF1499 domain-containing protein</fullName>
    </recommendedName>
</protein>
<dbReference type="Proteomes" id="UP000223606">
    <property type="component" value="Chromosome 1"/>
</dbReference>
<keyword evidence="3" id="KW-1185">Reference proteome</keyword>
<sequence length="262" mass="27655">MPIRAEHLMSAPIVWRARGLKSARRLVLFALLMVLETELARRFGLIDVPTALTALAVGLAATLLAAAIQFATYGQIWSEGARGFGHALATSLLALFILVPFLFGLAMLLLLPRANGETTDAADPPVIAGEGPVVLRTSHPAGLGFLGAVAGRRYPLSSVELYAAAKSAAVDLGWSIRTEDEPGNEETGGGFAAAAPTELFLLPGEVAVRVQPVDEGDATTVQARIDLTAALPVLSDDLGFDSLRIRLFYRALDARLAQSADE</sequence>
<organism evidence="2 3">
    <name type="scientific">Hartmannibacter diazotrophicus</name>
    <dbReference type="NCBI Taxonomy" id="1482074"/>
    <lineage>
        <taxon>Bacteria</taxon>
        <taxon>Pseudomonadati</taxon>
        <taxon>Pseudomonadota</taxon>
        <taxon>Alphaproteobacteria</taxon>
        <taxon>Hyphomicrobiales</taxon>
        <taxon>Pleomorphomonadaceae</taxon>
        <taxon>Hartmannibacter</taxon>
    </lineage>
</organism>
<reference evidence="3" key="1">
    <citation type="submission" date="2017-09" db="EMBL/GenBank/DDBJ databases">
        <title>Genome sequence of Nannocystis excedens DSM 71.</title>
        <authorList>
            <person name="Blom J."/>
        </authorList>
    </citation>
    <scope>NUCLEOTIDE SEQUENCE [LARGE SCALE GENOMIC DNA]</scope>
    <source>
        <strain evidence="3">type strain: E19</strain>
    </source>
</reference>
<evidence type="ECO:0008006" key="4">
    <source>
        <dbReference type="Google" id="ProtNLM"/>
    </source>
</evidence>
<dbReference type="RefSeq" id="WP_099555316.1">
    <property type="nucleotide sequence ID" value="NZ_LT960614.1"/>
</dbReference>
<evidence type="ECO:0000313" key="3">
    <source>
        <dbReference type="Proteomes" id="UP000223606"/>
    </source>
</evidence>
<proteinExistence type="predicted"/>
<dbReference type="AlphaFoldDB" id="A0A2C9D3B8"/>
<evidence type="ECO:0000256" key="1">
    <source>
        <dbReference type="SAM" id="Phobius"/>
    </source>
</evidence>
<keyword evidence="1" id="KW-0472">Membrane</keyword>
<feature type="transmembrane region" description="Helical" evidence="1">
    <location>
        <begin position="84"/>
        <end position="111"/>
    </location>
</feature>
<evidence type="ECO:0000313" key="2">
    <source>
        <dbReference type="EMBL" id="SON54760.1"/>
    </source>
</evidence>
<gene>
    <name evidence="2" type="ORF">HDIA_1219</name>
</gene>
<feature type="transmembrane region" description="Helical" evidence="1">
    <location>
        <begin position="50"/>
        <end position="72"/>
    </location>
</feature>
<name>A0A2C9D3B8_9HYPH</name>